<dbReference type="Proteomes" id="UP000789901">
    <property type="component" value="Unassembled WGS sequence"/>
</dbReference>
<gene>
    <name evidence="1" type="ORF">GMARGA_LOCUS11414</name>
</gene>
<comment type="caution">
    <text evidence="1">The sequence shown here is derived from an EMBL/GenBank/DDBJ whole genome shotgun (WGS) entry which is preliminary data.</text>
</comment>
<evidence type="ECO:0000313" key="1">
    <source>
        <dbReference type="EMBL" id="CAG8689430.1"/>
    </source>
</evidence>
<keyword evidence="2" id="KW-1185">Reference proteome</keyword>
<organism evidence="1 2">
    <name type="scientific">Gigaspora margarita</name>
    <dbReference type="NCBI Taxonomy" id="4874"/>
    <lineage>
        <taxon>Eukaryota</taxon>
        <taxon>Fungi</taxon>
        <taxon>Fungi incertae sedis</taxon>
        <taxon>Mucoromycota</taxon>
        <taxon>Glomeromycotina</taxon>
        <taxon>Glomeromycetes</taxon>
        <taxon>Diversisporales</taxon>
        <taxon>Gigasporaceae</taxon>
        <taxon>Gigaspora</taxon>
    </lineage>
</organism>
<proteinExistence type="predicted"/>
<dbReference type="EMBL" id="CAJVQB010006676">
    <property type="protein sequence ID" value="CAG8689430.1"/>
    <property type="molecule type" value="Genomic_DNA"/>
</dbReference>
<reference evidence="1 2" key="1">
    <citation type="submission" date="2021-06" db="EMBL/GenBank/DDBJ databases">
        <authorList>
            <person name="Kallberg Y."/>
            <person name="Tangrot J."/>
            <person name="Rosling A."/>
        </authorList>
    </citation>
    <scope>NUCLEOTIDE SEQUENCE [LARGE SCALE GENOMIC DNA]</scope>
    <source>
        <strain evidence="1 2">120-4 pot B 10/14</strain>
    </source>
</reference>
<evidence type="ECO:0000313" key="2">
    <source>
        <dbReference type="Proteomes" id="UP000789901"/>
    </source>
</evidence>
<accession>A0ABN7UW54</accession>
<protein>
    <submittedName>
        <fullName evidence="1">10114_t:CDS:1</fullName>
    </submittedName>
</protein>
<sequence length="40" mass="5005">MANVYFNDDVYASRRYEWYGICEECKKFNNYLFRESRIPI</sequence>
<name>A0ABN7UW54_GIGMA</name>